<keyword evidence="4 5" id="KW-0472">Membrane</keyword>
<dbReference type="Proteomes" id="UP001172083">
    <property type="component" value="Unassembled WGS sequence"/>
</dbReference>
<feature type="transmembrane region" description="Helical" evidence="5">
    <location>
        <begin position="12"/>
        <end position="29"/>
    </location>
</feature>
<gene>
    <name evidence="6" type="ORF">QQ020_06075</name>
</gene>
<evidence type="ECO:0000256" key="5">
    <source>
        <dbReference type="SAM" id="Phobius"/>
    </source>
</evidence>
<accession>A0ABT8L2Z4</accession>
<evidence type="ECO:0000256" key="3">
    <source>
        <dbReference type="ARBA" id="ARBA00022989"/>
    </source>
</evidence>
<keyword evidence="7" id="KW-1185">Reference proteome</keyword>
<keyword evidence="2 5" id="KW-0812">Transmembrane</keyword>
<comment type="subcellular location">
    <subcellularLocation>
        <location evidence="1">Membrane</location>
        <topology evidence="1">Multi-pass membrane protein</topology>
    </subcellularLocation>
</comment>
<feature type="transmembrane region" description="Helical" evidence="5">
    <location>
        <begin position="93"/>
        <end position="111"/>
    </location>
</feature>
<dbReference type="RefSeq" id="WP_346756936.1">
    <property type="nucleotide sequence ID" value="NZ_JAUJEB010000001.1"/>
</dbReference>
<protein>
    <recommendedName>
        <fullName evidence="8">Acyltransferase</fullName>
    </recommendedName>
</protein>
<keyword evidence="3 5" id="KW-1133">Transmembrane helix</keyword>
<evidence type="ECO:0000256" key="1">
    <source>
        <dbReference type="ARBA" id="ARBA00004141"/>
    </source>
</evidence>
<sequence length="125" mass="13918">MKLKVIGFSRILLGLIFFVFGLNGFFDFLPHTPPPAESEAFTAAYFFPFVKVVETACGALLLFNLFVPLATVLITPVVVNILLFHLFLDVQGLIIAIPLVLLNGVLAFGYWDSFKPMLRMRAKPV</sequence>
<comment type="caution">
    <text evidence="6">The sequence shown here is derived from an EMBL/GenBank/DDBJ whole genome shotgun (WGS) entry which is preliminary data.</text>
</comment>
<dbReference type="EMBL" id="JAUJEB010000001">
    <property type="protein sequence ID" value="MDN5211606.1"/>
    <property type="molecule type" value="Genomic_DNA"/>
</dbReference>
<feature type="transmembrane region" description="Helical" evidence="5">
    <location>
        <begin position="69"/>
        <end position="87"/>
    </location>
</feature>
<feature type="transmembrane region" description="Helical" evidence="5">
    <location>
        <begin position="41"/>
        <end position="62"/>
    </location>
</feature>
<dbReference type="Pfam" id="PF07681">
    <property type="entry name" value="DoxX"/>
    <property type="match status" value="1"/>
</dbReference>
<dbReference type="InterPro" id="IPR032808">
    <property type="entry name" value="DoxX"/>
</dbReference>
<evidence type="ECO:0000313" key="6">
    <source>
        <dbReference type="EMBL" id="MDN5211606.1"/>
    </source>
</evidence>
<proteinExistence type="predicted"/>
<evidence type="ECO:0000256" key="2">
    <source>
        <dbReference type="ARBA" id="ARBA00022692"/>
    </source>
</evidence>
<evidence type="ECO:0008006" key="8">
    <source>
        <dbReference type="Google" id="ProtNLM"/>
    </source>
</evidence>
<evidence type="ECO:0000313" key="7">
    <source>
        <dbReference type="Proteomes" id="UP001172083"/>
    </source>
</evidence>
<organism evidence="6 7">
    <name type="scientific">Agaribacillus aureus</name>
    <dbReference type="NCBI Taxonomy" id="3051825"/>
    <lineage>
        <taxon>Bacteria</taxon>
        <taxon>Pseudomonadati</taxon>
        <taxon>Bacteroidota</taxon>
        <taxon>Cytophagia</taxon>
        <taxon>Cytophagales</taxon>
        <taxon>Splendidivirgaceae</taxon>
        <taxon>Agaribacillus</taxon>
    </lineage>
</organism>
<name>A0ABT8L2Z4_9BACT</name>
<evidence type="ECO:0000256" key="4">
    <source>
        <dbReference type="ARBA" id="ARBA00023136"/>
    </source>
</evidence>
<reference evidence="6" key="1">
    <citation type="submission" date="2023-06" db="EMBL/GenBank/DDBJ databases">
        <title>Genomic of Agaribacillus aureum.</title>
        <authorList>
            <person name="Wang G."/>
        </authorList>
    </citation>
    <scope>NUCLEOTIDE SEQUENCE</scope>
    <source>
        <strain evidence="6">BMA12</strain>
    </source>
</reference>